<dbReference type="PANTHER" id="PTHR35007">
    <property type="entry name" value="INTEGRAL MEMBRANE PROTEIN-RELATED"/>
    <property type="match status" value="1"/>
</dbReference>
<keyword evidence="5 6" id="KW-0472">Membrane</keyword>
<feature type="transmembrane region" description="Helical" evidence="6">
    <location>
        <begin position="6"/>
        <end position="25"/>
    </location>
</feature>
<evidence type="ECO:0000256" key="1">
    <source>
        <dbReference type="ARBA" id="ARBA00004651"/>
    </source>
</evidence>
<dbReference type="STRING" id="1715989.NITINOP_2351"/>
<evidence type="ECO:0000259" key="7">
    <source>
        <dbReference type="Pfam" id="PF00482"/>
    </source>
</evidence>
<dbReference type="KEGG" id="nio:NITINOP_2351"/>
<dbReference type="Proteomes" id="UP000066284">
    <property type="component" value="Chromosome 1"/>
</dbReference>
<feature type="transmembrane region" description="Helical" evidence="6">
    <location>
        <begin position="71"/>
        <end position="91"/>
    </location>
</feature>
<keyword evidence="2" id="KW-1003">Cell membrane</keyword>
<dbReference type="Pfam" id="PF00482">
    <property type="entry name" value="T2SSF"/>
    <property type="match status" value="1"/>
</dbReference>
<sequence>MTVVLGIVGVGLIVIGIWQAVSWAIRYRTRERVEQEGDPGHLMRGTAVDDTMGRLARWLFLAGFRARSAPIIFVSMSAAGVGLGVLGALAVERLGIVDLMVQGLLYIPGGLGEGLSAIVRLAPWIVLVNVALTPTLVVRAARRRRVREVEEDLPLLLELLASLAEGGLGFDAALAKVLQAQSRDRSLASELRTFQAELQIGVGRVQALRRLAWRLEIPSVSTFVSALIHAEQVGASLAETLRDQAGDLRNIRRERVLFEAQALPVKLVFPLVLCFLPSMFVTTLGPALYQMVRVLNLSTLRGAPLP</sequence>
<evidence type="ECO:0000256" key="4">
    <source>
        <dbReference type="ARBA" id="ARBA00022989"/>
    </source>
</evidence>
<feature type="transmembrane region" description="Helical" evidence="6">
    <location>
        <begin position="267"/>
        <end position="289"/>
    </location>
</feature>
<keyword evidence="3 6" id="KW-0812">Transmembrane</keyword>
<dbReference type="OrthoDB" id="264722at2"/>
<dbReference type="EMBL" id="LN885086">
    <property type="protein sequence ID" value="CUQ67323.1"/>
    <property type="molecule type" value="Genomic_DNA"/>
</dbReference>
<feature type="domain" description="Type II secretion system protein GspF" evidence="7">
    <location>
        <begin position="157"/>
        <end position="282"/>
    </location>
</feature>
<dbReference type="InterPro" id="IPR018076">
    <property type="entry name" value="T2SS_GspF_dom"/>
</dbReference>
<feature type="transmembrane region" description="Helical" evidence="6">
    <location>
        <begin position="121"/>
        <end position="138"/>
    </location>
</feature>
<dbReference type="GO" id="GO:0005886">
    <property type="term" value="C:plasma membrane"/>
    <property type="evidence" value="ECO:0007669"/>
    <property type="project" value="UniProtKB-SubCell"/>
</dbReference>
<evidence type="ECO:0000313" key="8">
    <source>
        <dbReference type="EMBL" id="CUQ67323.1"/>
    </source>
</evidence>
<protein>
    <submittedName>
        <fullName evidence="8">Type II secretion system protein</fullName>
    </submittedName>
</protein>
<evidence type="ECO:0000256" key="5">
    <source>
        <dbReference type="ARBA" id="ARBA00023136"/>
    </source>
</evidence>
<gene>
    <name evidence="8" type="ORF">NITINOP_2351</name>
</gene>
<dbReference type="PANTHER" id="PTHR35007:SF2">
    <property type="entry name" value="PILUS ASSEMBLE PROTEIN"/>
    <property type="match status" value="1"/>
</dbReference>
<evidence type="ECO:0000256" key="6">
    <source>
        <dbReference type="SAM" id="Phobius"/>
    </source>
</evidence>
<organism evidence="8 9">
    <name type="scientific">Candidatus Nitrospira inopinata</name>
    <dbReference type="NCBI Taxonomy" id="1715989"/>
    <lineage>
        <taxon>Bacteria</taxon>
        <taxon>Pseudomonadati</taxon>
        <taxon>Nitrospirota</taxon>
        <taxon>Nitrospiria</taxon>
        <taxon>Nitrospirales</taxon>
        <taxon>Nitrospiraceae</taxon>
        <taxon>Nitrospira</taxon>
    </lineage>
</organism>
<evidence type="ECO:0000256" key="3">
    <source>
        <dbReference type="ARBA" id="ARBA00022692"/>
    </source>
</evidence>
<comment type="subcellular location">
    <subcellularLocation>
        <location evidence="1">Cell membrane</location>
        <topology evidence="1">Multi-pass membrane protein</topology>
    </subcellularLocation>
</comment>
<keyword evidence="9" id="KW-1185">Reference proteome</keyword>
<evidence type="ECO:0000256" key="2">
    <source>
        <dbReference type="ARBA" id="ARBA00022475"/>
    </source>
</evidence>
<dbReference type="RefSeq" id="WP_082633762.1">
    <property type="nucleotide sequence ID" value="NZ_LN885086.1"/>
</dbReference>
<keyword evidence="4 6" id="KW-1133">Transmembrane helix</keyword>
<reference evidence="9" key="1">
    <citation type="submission" date="2015-09" db="EMBL/GenBank/DDBJ databases">
        <authorList>
            <person name="Daims H."/>
        </authorList>
    </citation>
    <scope>NUCLEOTIDE SEQUENCE [LARGE SCALE GENOMIC DNA]</scope>
</reference>
<accession>A0A0S4KXV3</accession>
<dbReference type="AlphaFoldDB" id="A0A0S4KXV3"/>
<name>A0A0S4KXV3_9BACT</name>
<proteinExistence type="predicted"/>
<evidence type="ECO:0000313" key="9">
    <source>
        <dbReference type="Proteomes" id="UP000066284"/>
    </source>
</evidence>